<keyword evidence="3" id="KW-1185">Reference proteome</keyword>
<dbReference type="EMBL" id="CAJHUC010000736">
    <property type="protein sequence ID" value="CAD7697966.1"/>
    <property type="molecule type" value="Genomic_DNA"/>
</dbReference>
<evidence type="ECO:0000313" key="2">
    <source>
        <dbReference type="EMBL" id="CAD7697966.1"/>
    </source>
</evidence>
<accession>A0A8S1ISH6</accession>
<evidence type="ECO:0000256" key="1">
    <source>
        <dbReference type="SAM" id="MobiDB-lite"/>
    </source>
</evidence>
<dbReference type="AlphaFoldDB" id="A0A8S1ISH6"/>
<protein>
    <submittedName>
        <fullName evidence="2">Uncharacterized protein</fullName>
    </submittedName>
</protein>
<comment type="caution">
    <text evidence="2">The sequence shown here is derived from an EMBL/GenBank/DDBJ whole genome shotgun (WGS) entry which is preliminary data.</text>
</comment>
<proteinExistence type="predicted"/>
<organism evidence="2 3">
    <name type="scientific">Ostreobium quekettii</name>
    <dbReference type="NCBI Taxonomy" id="121088"/>
    <lineage>
        <taxon>Eukaryota</taxon>
        <taxon>Viridiplantae</taxon>
        <taxon>Chlorophyta</taxon>
        <taxon>core chlorophytes</taxon>
        <taxon>Ulvophyceae</taxon>
        <taxon>TCBD clade</taxon>
        <taxon>Bryopsidales</taxon>
        <taxon>Ostreobineae</taxon>
        <taxon>Ostreobiaceae</taxon>
        <taxon>Ostreobium</taxon>
    </lineage>
</organism>
<name>A0A8S1ISH6_9CHLO</name>
<dbReference type="OrthoDB" id="10493870at2759"/>
<gene>
    <name evidence="2" type="ORF">OSTQU699_LOCUS3327</name>
</gene>
<feature type="compositionally biased region" description="Basic and acidic residues" evidence="1">
    <location>
        <begin position="171"/>
        <end position="182"/>
    </location>
</feature>
<dbReference type="Proteomes" id="UP000708148">
    <property type="component" value="Unassembled WGS sequence"/>
</dbReference>
<evidence type="ECO:0000313" key="3">
    <source>
        <dbReference type="Proteomes" id="UP000708148"/>
    </source>
</evidence>
<sequence length="252" mass="29135">MEGETSVELTKLEEGVQKEQRSNFIEIGKLLTEILDNEFYVLKGYKSFVKYIDDEAVFRFTGKHAIRLVRTYRFIQSLPDGVSVPTSERQVRPLIKLGFDDARDVWMEAQRRTREDGKPVTGELVAELVGQLNRPRGSEEATNQRKMRPHTKPRRWCQDSDASYTDDEDFEGAREEQAGRRDADDIQPAVLLLAEFERLRERVKDLPQQQRERLLMEWHQSVNEDLNSLDSSYGSGCTVVKKRRPSVSLSSP</sequence>
<feature type="region of interest" description="Disordered" evidence="1">
    <location>
        <begin position="131"/>
        <end position="182"/>
    </location>
</feature>
<feature type="compositionally biased region" description="Basic residues" evidence="1">
    <location>
        <begin position="145"/>
        <end position="155"/>
    </location>
</feature>
<reference evidence="2" key="1">
    <citation type="submission" date="2020-12" db="EMBL/GenBank/DDBJ databases">
        <authorList>
            <person name="Iha C."/>
        </authorList>
    </citation>
    <scope>NUCLEOTIDE SEQUENCE</scope>
</reference>